<evidence type="ECO:0000313" key="4">
    <source>
        <dbReference type="Proteomes" id="UP001390339"/>
    </source>
</evidence>
<feature type="compositionally biased region" description="Basic and acidic residues" evidence="2">
    <location>
        <begin position="45"/>
        <end position="58"/>
    </location>
</feature>
<evidence type="ECO:0000256" key="2">
    <source>
        <dbReference type="SAM" id="MobiDB-lite"/>
    </source>
</evidence>
<feature type="compositionally biased region" description="Basic and acidic residues" evidence="2">
    <location>
        <begin position="1"/>
        <end position="11"/>
    </location>
</feature>
<reference evidence="3 4" key="1">
    <citation type="journal article" date="2024" name="IMA Fungus">
        <title>Apiospora arundinis, a panoply of carbohydrate-active enzymes and secondary metabolites.</title>
        <authorList>
            <person name="Sorensen T."/>
            <person name="Petersen C."/>
            <person name="Muurmann A.T."/>
            <person name="Christiansen J.V."/>
            <person name="Brundto M.L."/>
            <person name="Overgaard C.K."/>
            <person name="Boysen A.T."/>
            <person name="Wollenberg R.D."/>
            <person name="Larsen T.O."/>
            <person name="Sorensen J.L."/>
            <person name="Nielsen K.L."/>
            <person name="Sondergaard T.E."/>
        </authorList>
    </citation>
    <scope>NUCLEOTIDE SEQUENCE [LARGE SCALE GENOMIC DNA]</scope>
    <source>
        <strain evidence="3 4">AAU 773</strain>
    </source>
</reference>
<proteinExistence type="predicted"/>
<protein>
    <submittedName>
        <fullName evidence="3">Uncharacterized protein</fullName>
    </submittedName>
</protein>
<keyword evidence="4" id="KW-1185">Reference proteome</keyword>
<dbReference type="EMBL" id="JAPCWZ010000002">
    <property type="protein sequence ID" value="KAK8876704.1"/>
    <property type="molecule type" value="Genomic_DNA"/>
</dbReference>
<feature type="region of interest" description="Disordered" evidence="2">
    <location>
        <begin position="1"/>
        <end position="62"/>
    </location>
</feature>
<feature type="region of interest" description="Disordered" evidence="2">
    <location>
        <begin position="184"/>
        <end position="211"/>
    </location>
</feature>
<feature type="compositionally biased region" description="Acidic residues" evidence="2">
    <location>
        <begin position="189"/>
        <end position="211"/>
    </location>
</feature>
<gene>
    <name evidence="3" type="ORF">PGQ11_001650</name>
</gene>
<keyword evidence="1" id="KW-0175">Coiled coil</keyword>
<feature type="coiled-coil region" evidence="1">
    <location>
        <begin position="80"/>
        <end position="107"/>
    </location>
</feature>
<dbReference type="Proteomes" id="UP001390339">
    <property type="component" value="Unassembled WGS sequence"/>
</dbReference>
<accession>A0ABR2JFZ8</accession>
<evidence type="ECO:0000256" key="1">
    <source>
        <dbReference type="SAM" id="Coils"/>
    </source>
</evidence>
<comment type="caution">
    <text evidence="3">The sequence shown here is derived from an EMBL/GenBank/DDBJ whole genome shotgun (WGS) entry which is preliminary data.</text>
</comment>
<evidence type="ECO:0000313" key="3">
    <source>
        <dbReference type="EMBL" id="KAK8876704.1"/>
    </source>
</evidence>
<name>A0ABR2JFZ8_9PEZI</name>
<sequence>MARVKAKEKAARSVRARPAPDGSVAERTRSRLKRIVPRAAGSQEALKHMGASEEDRKVAASGSQLPIGLHQQHTPNQVKQETALERRQRHQRLREHMEEEHQDLMASLAGHLDEANQRILEASRYIKALPTIDHSDVEKIQTTREARRGAIRKVMGPVIFGTVVLSVEEHLKTYGCGCEGYECSSPIISEDEETEDESDDGGDESEIKEEE</sequence>
<organism evidence="3 4">
    <name type="scientific">Apiospora arundinis</name>
    <dbReference type="NCBI Taxonomy" id="335852"/>
    <lineage>
        <taxon>Eukaryota</taxon>
        <taxon>Fungi</taxon>
        <taxon>Dikarya</taxon>
        <taxon>Ascomycota</taxon>
        <taxon>Pezizomycotina</taxon>
        <taxon>Sordariomycetes</taxon>
        <taxon>Xylariomycetidae</taxon>
        <taxon>Amphisphaeriales</taxon>
        <taxon>Apiosporaceae</taxon>
        <taxon>Apiospora</taxon>
    </lineage>
</organism>